<dbReference type="Proteomes" id="UP000298663">
    <property type="component" value="Unassembled WGS sequence"/>
</dbReference>
<dbReference type="STRING" id="34508.A0A4U5NT19"/>
<comment type="caution">
    <text evidence="3">The sequence shown here is derived from an EMBL/GenBank/DDBJ whole genome shotgun (WGS) entry which is preliminary data.</text>
</comment>
<dbReference type="SMART" id="SM00212">
    <property type="entry name" value="UBCc"/>
    <property type="match status" value="1"/>
</dbReference>
<dbReference type="Pfam" id="PF00179">
    <property type="entry name" value="UQ_con"/>
    <property type="match status" value="1"/>
</dbReference>
<dbReference type="SUPFAM" id="SSF54495">
    <property type="entry name" value="UBC-like"/>
    <property type="match status" value="1"/>
</dbReference>
<feature type="compositionally biased region" description="Polar residues" evidence="1">
    <location>
        <begin position="288"/>
        <end position="303"/>
    </location>
</feature>
<dbReference type="PANTHER" id="PTHR24067">
    <property type="entry name" value="UBIQUITIN-CONJUGATING ENZYME E2"/>
    <property type="match status" value="1"/>
</dbReference>
<dbReference type="AlphaFoldDB" id="A0A4U5NT19"/>
<feature type="domain" description="UBC core" evidence="2">
    <location>
        <begin position="76"/>
        <end position="228"/>
    </location>
</feature>
<evidence type="ECO:0000313" key="3">
    <source>
        <dbReference type="EMBL" id="TKR86446.1"/>
    </source>
</evidence>
<evidence type="ECO:0000256" key="1">
    <source>
        <dbReference type="SAM" id="MobiDB-lite"/>
    </source>
</evidence>
<feature type="region of interest" description="Disordered" evidence="1">
    <location>
        <begin position="286"/>
        <end position="316"/>
    </location>
</feature>
<name>A0A4U5NT19_STECR</name>
<dbReference type="GO" id="GO:0032446">
    <property type="term" value="P:protein modification by small protein conjugation"/>
    <property type="evidence" value="ECO:0007669"/>
    <property type="project" value="UniProtKB-ARBA"/>
</dbReference>
<protein>
    <recommendedName>
        <fullName evidence="2">UBC core domain-containing protein</fullName>
    </recommendedName>
</protein>
<reference evidence="3 4" key="2">
    <citation type="journal article" date="2019" name="G3 (Bethesda)">
        <title>Hybrid Assembly of the Genome of the Entomopathogenic Nematode Steinernema carpocapsae Identifies the X-Chromosome.</title>
        <authorList>
            <person name="Serra L."/>
            <person name="Macchietto M."/>
            <person name="Macias-Munoz A."/>
            <person name="McGill C.J."/>
            <person name="Rodriguez I.M."/>
            <person name="Rodriguez B."/>
            <person name="Murad R."/>
            <person name="Mortazavi A."/>
        </authorList>
    </citation>
    <scope>NUCLEOTIDE SEQUENCE [LARGE SCALE GENOMIC DNA]</scope>
    <source>
        <strain evidence="3 4">ALL</strain>
    </source>
</reference>
<gene>
    <name evidence="3" type="ORF">L596_011039</name>
</gene>
<sequence length="316" mass="36460">MYERIETQTLLTRILQRSPFVTFTAILWSFAAPLCRRLQRSCRRRLGAVLEMSEPANPQQESRAPSFPVKFSDHQRKEHAISCEFAFVSRKPIDGVLVIPSSEDSSVWNGIIFIRCGMLAGAMFRFTLTLQPDFPSTSAIPEVIFDLQIFHPHVFHESRRVDFSRHFPDGWRCEQHHIYHILNYIQRLFFSFDAEPTTAANPEAAMLYNTSRKQFQKIAIETIRKSRELIYDLPSGLDHNAIMMTPWDQSVHETYRQALLNPSSSKKDRKKGVSWMSSNGRFMCDMYPSSTTDNTPTDGSSELSLEEKVERLDVAQ</sequence>
<dbReference type="PROSITE" id="PS50127">
    <property type="entry name" value="UBC_2"/>
    <property type="match status" value="1"/>
</dbReference>
<evidence type="ECO:0000313" key="4">
    <source>
        <dbReference type="Proteomes" id="UP000298663"/>
    </source>
</evidence>
<proteinExistence type="predicted"/>
<dbReference type="EMBL" id="AZBU02000003">
    <property type="protein sequence ID" value="TKR86446.1"/>
    <property type="molecule type" value="Genomic_DNA"/>
</dbReference>
<dbReference type="OrthoDB" id="5596422at2759"/>
<dbReference type="InterPro" id="IPR000608">
    <property type="entry name" value="UBC"/>
</dbReference>
<dbReference type="InterPro" id="IPR050113">
    <property type="entry name" value="Ub_conjugating_enzyme"/>
</dbReference>
<accession>A0A4U5NT19</accession>
<evidence type="ECO:0000259" key="2">
    <source>
        <dbReference type="PROSITE" id="PS50127"/>
    </source>
</evidence>
<dbReference type="CDD" id="cd23814">
    <property type="entry name" value="UEV_AKTIP"/>
    <property type="match status" value="1"/>
</dbReference>
<keyword evidence="4" id="KW-1185">Reference proteome</keyword>
<feature type="compositionally biased region" description="Basic and acidic residues" evidence="1">
    <location>
        <begin position="305"/>
        <end position="316"/>
    </location>
</feature>
<dbReference type="InterPro" id="IPR016135">
    <property type="entry name" value="UBQ-conjugating_enzyme/RWD"/>
</dbReference>
<dbReference type="Gene3D" id="3.10.110.10">
    <property type="entry name" value="Ubiquitin Conjugating Enzyme"/>
    <property type="match status" value="1"/>
</dbReference>
<organism evidence="3 4">
    <name type="scientific">Steinernema carpocapsae</name>
    <name type="common">Entomopathogenic nematode</name>
    <dbReference type="NCBI Taxonomy" id="34508"/>
    <lineage>
        <taxon>Eukaryota</taxon>
        <taxon>Metazoa</taxon>
        <taxon>Ecdysozoa</taxon>
        <taxon>Nematoda</taxon>
        <taxon>Chromadorea</taxon>
        <taxon>Rhabditida</taxon>
        <taxon>Tylenchina</taxon>
        <taxon>Panagrolaimomorpha</taxon>
        <taxon>Strongyloidoidea</taxon>
        <taxon>Steinernematidae</taxon>
        <taxon>Steinernema</taxon>
    </lineage>
</organism>
<reference evidence="3 4" key="1">
    <citation type="journal article" date="2015" name="Genome Biol.">
        <title>Comparative genomics of Steinernema reveals deeply conserved gene regulatory networks.</title>
        <authorList>
            <person name="Dillman A.R."/>
            <person name="Macchietto M."/>
            <person name="Porter C.F."/>
            <person name="Rogers A."/>
            <person name="Williams B."/>
            <person name="Antoshechkin I."/>
            <person name="Lee M.M."/>
            <person name="Goodwin Z."/>
            <person name="Lu X."/>
            <person name="Lewis E.E."/>
            <person name="Goodrich-Blair H."/>
            <person name="Stock S.P."/>
            <person name="Adams B.J."/>
            <person name="Sternberg P.W."/>
            <person name="Mortazavi A."/>
        </authorList>
    </citation>
    <scope>NUCLEOTIDE SEQUENCE [LARGE SCALE GENOMIC DNA]</scope>
    <source>
        <strain evidence="3 4">ALL</strain>
    </source>
</reference>